<reference evidence="1 2" key="1">
    <citation type="submission" date="2015-01" db="EMBL/GenBank/DDBJ databases">
        <authorList>
            <person name="Xiang T."/>
            <person name="Song Y."/>
            <person name="Huang L."/>
            <person name="Wang B."/>
            <person name="Wu P."/>
        </authorList>
    </citation>
    <scope>NUCLEOTIDE SEQUENCE [LARGE SCALE GENOMIC DNA]</scope>
    <source>
        <strain evidence="1 2">Ccy74</strain>
    </source>
</reference>
<gene>
    <name evidence="1" type="ORF">CCYN74_60049</name>
</gene>
<dbReference type="Gene3D" id="3.40.30.10">
    <property type="entry name" value="Glutaredoxin"/>
    <property type="match status" value="1"/>
</dbReference>
<sequence length="41" mass="4601">MNVGRNVEEVLRVLDALQTEELTACGWKAGEQTLSQQLKNQ</sequence>
<proteinExistence type="predicted"/>
<dbReference type="Proteomes" id="UP000038083">
    <property type="component" value="Unassembled WGS sequence"/>
</dbReference>
<name>A0A0B7HNM5_9FLAO</name>
<dbReference type="EMBL" id="CDOG01000056">
    <property type="protein sequence ID" value="CEN41331.1"/>
    <property type="molecule type" value="Genomic_DNA"/>
</dbReference>
<dbReference type="AlphaFoldDB" id="A0A0B7HNM5"/>
<accession>A0A0B7HNM5</accession>
<dbReference type="RefSeq" id="WP_262481979.1">
    <property type="nucleotide sequence ID" value="NZ_CDOG01000056.1"/>
</dbReference>
<organism evidence="1 2">
    <name type="scientific">Capnocytophaga cynodegmi</name>
    <dbReference type="NCBI Taxonomy" id="28189"/>
    <lineage>
        <taxon>Bacteria</taxon>
        <taxon>Pseudomonadati</taxon>
        <taxon>Bacteroidota</taxon>
        <taxon>Flavobacteriia</taxon>
        <taxon>Flavobacteriales</taxon>
        <taxon>Flavobacteriaceae</taxon>
        <taxon>Capnocytophaga</taxon>
    </lineage>
</organism>
<evidence type="ECO:0000313" key="2">
    <source>
        <dbReference type="Proteomes" id="UP000038083"/>
    </source>
</evidence>
<evidence type="ECO:0000313" key="1">
    <source>
        <dbReference type="EMBL" id="CEN41331.1"/>
    </source>
</evidence>
<protein>
    <submittedName>
        <fullName evidence="1">Uncharacterized protein</fullName>
    </submittedName>
</protein>